<dbReference type="PANTHER" id="PTHR30535:SF34">
    <property type="entry name" value="MOLYBDATE-BINDING PROTEIN MOLA"/>
    <property type="match status" value="1"/>
</dbReference>
<keyword evidence="1" id="KW-0732">Signal</keyword>
<feature type="chain" id="PRO_5040780673" evidence="1">
    <location>
        <begin position="26"/>
        <end position="367"/>
    </location>
</feature>
<dbReference type="PANTHER" id="PTHR30535">
    <property type="entry name" value="VITAMIN B12-BINDING PROTEIN"/>
    <property type="match status" value="1"/>
</dbReference>
<dbReference type="SUPFAM" id="SSF53807">
    <property type="entry name" value="Helical backbone' metal receptor"/>
    <property type="match status" value="1"/>
</dbReference>
<keyword evidence="4" id="KW-1185">Reference proteome</keyword>
<feature type="signal peptide" evidence="1">
    <location>
        <begin position="1"/>
        <end position="25"/>
    </location>
</feature>
<sequence>MRIAPAARWLCVLGLTAGLIHAAQAAPQTVKDVLGRSVRVDLPAQRVLLGFYFEDYMAIGGEKAFDRVVGFSREAWEGWRPANWSLFAAHRPSLKELPDVGEVEAQTFSVEKVLALRPDVVVLAEWQYKGLGPDVKRLEDAGVPVVVVDYNLELPANHRASTLLLGKIAGDPTRAQKIADEYQAAIDQVRSRIAAAKQPKPRFYVEFGNKGPAEYSFSYGKGMWGPLGALAGGDNIATPFVEWYGPMNPEKVLAARPEVVFIAGTESTQNPTSMLMGQGVAPEQSAQRLQGFARRAGWSELPAVKNQRLYAVYQGASRSVLDYTMVQFMAKALYPTLFKDVDPQANYLGFYQRYLPVQAKGSFALEM</sequence>
<dbReference type="PROSITE" id="PS50983">
    <property type="entry name" value="FE_B12_PBP"/>
    <property type="match status" value="1"/>
</dbReference>
<dbReference type="AlphaFoldDB" id="A0A9X4P445"/>
<proteinExistence type="predicted"/>
<dbReference type="Gene3D" id="3.40.50.1980">
    <property type="entry name" value="Nitrogenase molybdenum iron protein domain"/>
    <property type="match status" value="2"/>
</dbReference>
<evidence type="ECO:0000256" key="1">
    <source>
        <dbReference type="SAM" id="SignalP"/>
    </source>
</evidence>
<organism evidence="3 4">
    <name type="scientific">Hydrogenophaga taeniospiralis CCUG 15921</name>
    <dbReference type="NCBI Taxonomy" id="1281780"/>
    <lineage>
        <taxon>Bacteria</taxon>
        <taxon>Pseudomonadati</taxon>
        <taxon>Pseudomonadota</taxon>
        <taxon>Betaproteobacteria</taxon>
        <taxon>Burkholderiales</taxon>
        <taxon>Comamonadaceae</taxon>
        <taxon>Hydrogenophaga</taxon>
    </lineage>
</organism>
<dbReference type="Pfam" id="PF01497">
    <property type="entry name" value="Peripla_BP_2"/>
    <property type="match status" value="1"/>
</dbReference>
<accession>A0A9X4P445</accession>
<dbReference type="Proteomes" id="UP001152876">
    <property type="component" value="Unassembled WGS sequence"/>
</dbReference>
<comment type="caution">
    <text evidence="3">The sequence shown here is derived from an EMBL/GenBank/DDBJ whole genome shotgun (WGS) entry which is preliminary data.</text>
</comment>
<dbReference type="EMBL" id="AOGK01000009">
    <property type="protein sequence ID" value="MDG5975868.1"/>
    <property type="molecule type" value="Genomic_DNA"/>
</dbReference>
<name>A0A9X4P445_9BURK</name>
<dbReference type="OrthoDB" id="9775594at2"/>
<gene>
    <name evidence="3" type="ORF">H010_11429</name>
</gene>
<protein>
    <submittedName>
        <fullName evidence="3">ABC transporter substrate-binding protein</fullName>
    </submittedName>
</protein>
<dbReference type="InterPro" id="IPR050902">
    <property type="entry name" value="ABC_Transporter_SBP"/>
</dbReference>
<evidence type="ECO:0000313" key="4">
    <source>
        <dbReference type="Proteomes" id="UP001152876"/>
    </source>
</evidence>
<reference evidence="3" key="1">
    <citation type="submission" date="2013-01" db="EMBL/GenBank/DDBJ databases">
        <title>Genome draft of Hydrogenophaga taeniospiralis 2K1.</title>
        <authorList>
            <person name="Gomila M."/>
            <person name="Lalucat J."/>
        </authorList>
    </citation>
    <scope>NUCLEOTIDE SEQUENCE</scope>
    <source>
        <strain evidence="3">CCUG 15921</strain>
    </source>
</reference>
<evidence type="ECO:0000259" key="2">
    <source>
        <dbReference type="PROSITE" id="PS50983"/>
    </source>
</evidence>
<evidence type="ECO:0000313" key="3">
    <source>
        <dbReference type="EMBL" id="MDG5975868.1"/>
    </source>
</evidence>
<dbReference type="InterPro" id="IPR002491">
    <property type="entry name" value="ABC_transptr_periplasmic_BD"/>
</dbReference>
<feature type="domain" description="Fe/B12 periplasmic-binding" evidence="2">
    <location>
        <begin position="36"/>
        <end position="341"/>
    </location>
</feature>
<dbReference type="RefSeq" id="WP_068176361.1">
    <property type="nucleotide sequence ID" value="NZ_AOGK01000009.1"/>
</dbReference>